<dbReference type="Proteomes" id="UP001515480">
    <property type="component" value="Unassembled WGS sequence"/>
</dbReference>
<gene>
    <name evidence="1" type="ORF">AB1Y20_016122</name>
</gene>
<proteinExistence type="predicted"/>
<organism evidence="1 2">
    <name type="scientific">Prymnesium parvum</name>
    <name type="common">Toxic golden alga</name>
    <dbReference type="NCBI Taxonomy" id="97485"/>
    <lineage>
        <taxon>Eukaryota</taxon>
        <taxon>Haptista</taxon>
        <taxon>Haptophyta</taxon>
        <taxon>Prymnesiophyceae</taxon>
        <taxon>Prymnesiales</taxon>
        <taxon>Prymnesiaceae</taxon>
        <taxon>Prymnesium</taxon>
    </lineage>
</organism>
<sequence length="73" mass="7555">MSLYGITAEVSRAIDARLPLGLREGCGLVFGAGGPWPGMKAGPTKTEWLSLTLSLATEVGALTARRGATRQAP</sequence>
<name>A0AB34K2I4_PRYPA</name>
<comment type="caution">
    <text evidence="1">The sequence shown here is derived from an EMBL/GenBank/DDBJ whole genome shotgun (WGS) entry which is preliminary data.</text>
</comment>
<evidence type="ECO:0000313" key="1">
    <source>
        <dbReference type="EMBL" id="KAL1527457.1"/>
    </source>
</evidence>
<reference evidence="1 2" key="1">
    <citation type="journal article" date="2024" name="Science">
        <title>Giant polyketide synthase enzymes in the biosynthesis of giant marine polyether toxins.</title>
        <authorList>
            <person name="Fallon T.R."/>
            <person name="Shende V.V."/>
            <person name="Wierzbicki I.H."/>
            <person name="Pendleton A.L."/>
            <person name="Watervoot N.F."/>
            <person name="Auber R.P."/>
            <person name="Gonzalez D.J."/>
            <person name="Wisecaver J.H."/>
            <person name="Moore B.S."/>
        </authorList>
    </citation>
    <scope>NUCLEOTIDE SEQUENCE [LARGE SCALE GENOMIC DNA]</scope>
    <source>
        <strain evidence="1 2">12B1</strain>
    </source>
</reference>
<evidence type="ECO:0000313" key="2">
    <source>
        <dbReference type="Proteomes" id="UP001515480"/>
    </source>
</evidence>
<accession>A0AB34K2I4</accession>
<keyword evidence="2" id="KW-1185">Reference proteome</keyword>
<protein>
    <submittedName>
        <fullName evidence="1">Uncharacterized protein</fullName>
    </submittedName>
</protein>
<dbReference type="EMBL" id="JBGBPQ010000003">
    <property type="protein sequence ID" value="KAL1527457.1"/>
    <property type="molecule type" value="Genomic_DNA"/>
</dbReference>
<dbReference type="AlphaFoldDB" id="A0AB34K2I4"/>